<keyword evidence="8" id="KW-1185">Reference proteome</keyword>
<organism evidence="7 8">
    <name type="scientific">Bythopirellula polymerisocia</name>
    <dbReference type="NCBI Taxonomy" id="2528003"/>
    <lineage>
        <taxon>Bacteria</taxon>
        <taxon>Pseudomonadati</taxon>
        <taxon>Planctomycetota</taxon>
        <taxon>Planctomycetia</taxon>
        <taxon>Pirellulales</taxon>
        <taxon>Lacipirellulaceae</taxon>
        <taxon>Bythopirellula</taxon>
    </lineage>
</organism>
<keyword evidence="3 5" id="KW-1133">Transmembrane helix</keyword>
<feature type="transmembrane region" description="Helical" evidence="5">
    <location>
        <begin position="154"/>
        <end position="175"/>
    </location>
</feature>
<keyword evidence="7" id="KW-0645">Protease</keyword>
<feature type="domain" description="Peptidase S54 rhomboid" evidence="6">
    <location>
        <begin position="91"/>
        <end position="238"/>
    </location>
</feature>
<proteinExistence type="predicted"/>
<evidence type="ECO:0000256" key="2">
    <source>
        <dbReference type="ARBA" id="ARBA00022692"/>
    </source>
</evidence>
<feature type="transmembrane region" description="Helical" evidence="5">
    <location>
        <begin position="15"/>
        <end position="33"/>
    </location>
</feature>
<comment type="subcellular location">
    <subcellularLocation>
        <location evidence="1">Membrane</location>
        <topology evidence="1">Multi-pass membrane protein</topology>
    </subcellularLocation>
</comment>
<feature type="transmembrane region" description="Helical" evidence="5">
    <location>
        <begin position="220"/>
        <end position="239"/>
    </location>
</feature>
<sequence>MVFPLSDDNSDRTTFPIVNITLIVINVLVFAVFQGMGKNENFTLAYATVPAEITSGHDVVTEDKIVQMNTPVGVQEVQMPGLRTTPIPVYLTLLTAIFMHGGIMHLAGNMWFLWIFGDNIEHDLGKVRYLVFYLLCGVLASLAHVLVSASGPASLIPCLGASGAISGVMGAYLVLHPHRQVMVLLFRFVTDVPGYVAVGMWFAFQVISGLGLLGGDQQGVAYGAHIGGFITGAILAAPFKASVGSNSRD</sequence>
<evidence type="ECO:0000256" key="1">
    <source>
        <dbReference type="ARBA" id="ARBA00004141"/>
    </source>
</evidence>
<keyword evidence="4 5" id="KW-0472">Membrane</keyword>
<protein>
    <submittedName>
        <fullName evidence="7">Rhomboid protease GluP</fullName>
        <ecNumber evidence="7">3.4.21.105</ecNumber>
    </submittedName>
</protein>
<evidence type="ECO:0000256" key="4">
    <source>
        <dbReference type="ARBA" id="ARBA00023136"/>
    </source>
</evidence>
<accession>A0A5C6CRH3</accession>
<feature type="transmembrane region" description="Helical" evidence="5">
    <location>
        <begin position="127"/>
        <end position="147"/>
    </location>
</feature>
<dbReference type="RefSeq" id="WP_146451293.1">
    <property type="nucleotide sequence ID" value="NZ_SJPS01000004.1"/>
</dbReference>
<evidence type="ECO:0000313" key="8">
    <source>
        <dbReference type="Proteomes" id="UP000318437"/>
    </source>
</evidence>
<evidence type="ECO:0000259" key="6">
    <source>
        <dbReference type="Pfam" id="PF01694"/>
    </source>
</evidence>
<dbReference type="Pfam" id="PF01694">
    <property type="entry name" value="Rhomboid"/>
    <property type="match status" value="1"/>
</dbReference>
<dbReference type="SUPFAM" id="SSF144091">
    <property type="entry name" value="Rhomboid-like"/>
    <property type="match status" value="1"/>
</dbReference>
<dbReference type="InterPro" id="IPR050925">
    <property type="entry name" value="Rhomboid_protease_S54"/>
</dbReference>
<reference evidence="7 8" key="1">
    <citation type="submission" date="2019-02" db="EMBL/GenBank/DDBJ databases">
        <title>Deep-cultivation of Planctomycetes and their phenomic and genomic characterization uncovers novel biology.</title>
        <authorList>
            <person name="Wiegand S."/>
            <person name="Jogler M."/>
            <person name="Boedeker C."/>
            <person name="Pinto D."/>
            <person name="Vollmers J."/>
            <person name="Rivas-Marin E."/>
            <person name="Kohn T."/>
            <person name="Peeters S.H."/>
            <person name="Heuer A."/>
            <person name="Rast P."/>
            <person name="Oberbeckmann S."/>
            <person name="Bunk B."/>
            <person name="Jeske O."/>
            <person name="Meyerdierks A."/>
            <person name="Storesund J.E."/>
            <person name="Kallscheuer N."/>
            <person name="Luecker S."/>
            <person name="Lage O.M."/>
            <person name="Pohl T."/>
            <person name="Merkel B.J."/>
            <person name="Hornburger P."/>
            <person name="Mueller R.-W."/>
            <person name="Bruemmer F."/>
            <person name="Labrenz M."/>
            <person name="Spormann A.M."/>
            <person name="Op Den Camp H."/>
            <person name="Overmann J."/>
            <person name="Amann R."/>
            <person name="Jetten M.S.M."/>
            <person name="Mascher T."/>
            <person name="Medema M.H."/>
            <person name="Devos D.P."/>
            <person name="Kaster A.-K."/>
            <person name="Ovreas L."/>
            <person name="Rohde M."/>
            <person name="Galperin M.Y."/>
            <person name="Jogler C."/>
        </authorList>
    </citation>
    <scope>NUCLEOTIDE SEQUENCE [LARGE SCALE GENOMIC DNA]</scope>
    <source>
        <strain evidence="7 8">Pla144</strain>
    </source>
</reference>
<dbReference type="PANTHER" id="PTHR43731">
    <property type="entry name" value="RHOMBOID PROTEASE"/>
    <property type="match status" value="1"/>
</dbReference>
<dbReference type="InterPro" id="IPR022764">
    <property type="entry name" value="Peptidase_S54_rhomboid_dom"/>
</dbReference>
<evidence type="ECO:0000256" key="5">
    <source>
        <dbReference type="SAM" id="Phobius"/>
    </source>
</evidence>
<evidence type="ECO:0000313" key="7">
    <source>
        <dbReference type="EMBL" id="TWU25706.1"/>
    </source>
</evidence>
<dbReference type="OrthoDB" id="9813074at2"/>
<feature type="transmembrane region" description="Helical" evidence="5">
    <location>
        <begin position="89"/>
        <end position="115"/>
    </location>
</feature>
<name>A0A5C6CRH3_9BACT</name>
<keyword evidence="7" id="KW-0378">Hydrolase</keyword>
<feature type="transmembrane region" description="Helical" evidence="5">
    <location>
        <begin position="195"/>
        <end position="213"/>
    </location>
</feature>
<dbReference type="Proteomes" id="UP000318437">
    <property type="component" value="Unassembled WGS sequence"/>
</dbReference>
<dbReference type="AlphaFoldDB" id="A0A5C6CRH3"/>
<dbReference type="GO" id="GO:0016020">
    <property type="term" value="C:membrane"/>
    <property type="evidence" value="ECO:0007669"/>
    <property type="project" value="UniProtKB-SubCell"/>
</dbReference>
<gene>
    <name evidence="7" type="primary">gluP</name>
    <name evidence="7" type="ORF">Pla144_29160</name>
</gene>
<keyword evidence="2 5" id="KW-0812">Transmembrane</keyword>
<evidence type="ECO:0000256" key="3">
    <source>
        <dbReference type="ARBA" id="ARBA00022989"/>
    </source>
</evidence>
<dbReference type="InterPro" id="IPR035952">
    <property type="entry name" value="Rhomboid-like_sf"/>
</dbReference>
<dbReference type="GO" id="GO:0004252">
    <property type="term" value="F:serine-type endopeptidase activity"/>
    <property type="evidence" value="ECO:0007669"/>
    <property type="project" value="InterPro"/>
</dbReference>
<dbReference type="PANTHER" id="PTHR43731:SF26">
    <property type="entry name" value="RHOMBOID-LIKE PROTEIN 10, CHLOROPLASTIC"/>
    <property type="match status" value="1"/>
</dbReference>
<dbReference type="EC" id="3.4.21.105" evidence="7"/>
<dbReference type="EMBL" id="SJPS01000004">
    <property type="protein sequence ID" value="TWU25706.1"/>
    <property type="molecule type" value="Genomic_DNA"/>
</dbReference>
<dbReference type="Gene3D" id="1.20.1540.10">
    <property type="entry name" value="Rhomboid-like"/>
    <property type="match status" value="1"/>
</dbReference>
<dbReference type="GO" id="GO:0006508">
    <property type="term" value="P:proteolysis"/>
    <property type="evidence" value="ECO:0007669"/>
    <property type="project" value="UniProtKB-KW"/>
</dbReference>
<comment type="caution">
    <text evidence="7">The sequence shown here is derived from an EMBL/GenBank/DDBJ whole genome shotgun (WGS) entry which is preliminary data.</text>
</comment>